<dbReference type="Proteomes" id="UP000887565">
    <property type="component" value="Unplaced"/>
</dbReference>
<dbReference type="WBParaSite" id="nRc.2.0.1.t39417-RA">
    <property type="protein sequence ID" value="nRc.2.0.1.t39417-RA"/>
    <property type="gene ID" value="nRc.2.0.1.g39417"/>
</dbReference>
<name>A0A915KNU0_ROMCU</name>
<keyword evidence="1" id="KW-0732">Signal</keyword>
<evidence type="ECO:0000313" key="3">
    <source>
        <dbReference type="WBParaSite" id="nRc.2.0.1.t39417-RA"/>
    </source>
</evidence>
<protein>
    <submittedName>
        <fullName evidence="3">Uncharacterized protein</fullName>
    </submittedName>
</protein>
<accession>A0A915KNU0</accession>
<evidence type="ECO:0000256" key="1">
    <source>
        <dbReference type="SAM" id="SignalP"/>
    </source>
</evidence>
<feature type="signal peptide" evidence="1">
    <location>
        <begin position="1"/>
        <end position="24"/>
    </location>
</feature>
<reference evidence="3" key="1">
    <citation type="submission" date="2022-11" db="UniProtKB">
        <authorList>
            <consortium name="WormBaseParasite"/>
        </authorList>
    </citation>
    <scope>IDENTIFICATION</scope>
</reference>
<dbReference type="AlphaFoldDB" id="A0A915KNU0"/>
<keyword evidence="2" id="KW-1185">Reference proteome</keyword>
<evidence type="ECO:0000313" key="2">
    <source>
        <dbReference type="Proteomes" id="UP000887565"/>
    </source>
</evidence>
<proteinExistence type="predicted"/>
<organism evidence="2 3">
    <name type="scientific">Romanomermis culicivorax</name>
    <name type="common">Nematode worm</name>
    <dbReference type="NCBI Taxonomy" id="13658"/>
    <lineage>
        <taxon>Eukaryota</taxon>
        <taxon>Metazoa</taxon>
        <taxon>Ecdysozoa</taxon>
        <taxon>Nematoda</taxon>
        <taxon>Enoplea</taxon>
        <taxon>Dorylaimia</taxon>
        <taxon>Mermithida</taxon>
        <taxon>Mermithoidea</taxon>
        <taxon>Mermithidae</taxon>
        <taxon>Romanomermis</taxon>
    </lineage>
</organism>
<sequence length="94" mass="10764">LKTFFVPLAQFFLALCANWRKCPCTKIVPIGANVHAQKNADTKPFALSNRVNGESAKNSLDKLENFKVDFKWEFACNKRLQQKNCCQKKIKLES</sequence>
<feature type="chain" id="PRO_5036966083" evidence="1">
    <location>
        <begin position="25"/>
        <end position="94"/>
    </location>
</feature>